<dbReference type="Pfam" id="PF11976">
    <property type="entry name" value="Rad60-SLD"/>
    <property type="match status" value="1"/>
</dbReference>
<comment type="subcellular location">
    <subcellularLocation>
        <location evidence="1">Nucleus</location>
        <location evidence="1">PML body</location>
    </subcellularLocation>
</comment>
<evidence type="ECO:0000256" key="6">
    <source>
        <dbReference type="ARBA" id="ARBA00069990"/>
    </source>
</evidence>
<evidence type="ECO:0000313" key="10">
    <source>
        <dbReference type="Proteomes" id="UP000233100"/>
    </source>
</evidence>
<dbReference type="CDD" id="cd16115">
    <property type="entry name" value="Ubl_SUMO2_3_4"/>
    <property type="match status" value="1"/>
</dbReference>
<keyword evidence="10" id="KW-1185">Reference proteome</keyword>
<evidence type="ECO:0000256" key="7">
    <source>
        <dbReference type="SAM" id="MobiDB-lite"/>
    </source>
</evidence>
<accession>A0A7N9CQ44</accession>
<dbReference type="GO" id="GO:0016605">
    <property type="term" value="C:PML body"/>
    <property type="evidence" value="ECO:0007669"/>
    <property type="project" value="UniProtKB-SubCell"/>
</dbReference>
<feature type="compositionally biased region" description="Pro residues" evidence="7">
    <location>
        <begin position="69"/>
        <end position="82"/>
    </location>
</feature>
<dbReference type="SMART" id="SM00213">
    <property type="entry name" value="UBQ"/>
    <property type="match status" value="1"/>
</dbReference>
<evidence type="ECO:0000313" key="9">
    <source>
        <dbReference type="Ensembl" id="ENSMFAP00000052113.1"/>
    </source>
</evidence>
<reference evidence="9" key="3">
    <citation type="submission" date="2025-09" db="UniProtKB">
        <authorList>
            <consortium name="Ensembl"/>
        </authorList>
    </citation>
    <scope>IDENTIFICATION</scope>
</reference>
<keyword evidence="3" id="KW-1017">Isopeptide bond</keyword>
<evidence type="ECO:0000256" key="4">
    <source>
        <dbReference type="ARBA" id="ARBA00022786"/>
    </source>
</evidence>
<dbReference type="AlphaFoldDB" id="A0A7N9CQ44"/>
<evidence type="ECO:0000256" key="2">
    <source>
        <dbReference type="ARBA" id="ARBA00009185"/>
    </source>
</evidence>
<dbReference type="Proteomes" id="UP000233100">
    <property type="component" value="Chromosome 16"/>
</dbReference>
<feature type="compositionally biased region" description="Basic residues" evidence="7">
    <location>
        <begin position="1"/>
        <end position="11"/>
    </location>
</feature>
<comment type="similarity">
    <text evidence="2">Belongs to the ubiquitin family. SUMO subfamily.</text>
</comment>
<dbReference type="Ensembl" id="ENSMFAT00000075805.1">
    <property type="protein sequence ID" value="ENSMFAP00000052113.1"/>
    <property type="gene ID" value="ENSMFAG00000035607.2"/>
</dbReference>
<evidence type="ECO:0000256" key="3">
    <source>
        <dbReference type="ARBA" id="ARBA00022499"/>
    </source>
</evidence>
<protein>
    <recommendedName>
        <fullName evidence="6">Small ubiquitin-related modifier 2</fullName>
    </recommendedName>
</protein>
<dbReference type="FunFam" id="3.10.20.90:FF:000482">
    <property type="entry name" value="Small ubiquitin-related modifier 2"/>
    <property type="match status" value="1"/>
</dbReference>
<organism evidence="9 10">
    <name type="scientific">Macaca fascicularis</name>
    <name type="common">Crab-eating macaque</name>
    <name type="synonym">Cynomolgus monkey</name>
    <dbReference type="NCBI Taxonomy" id="9541"/>
    <lineage>
        <taxon>Eukaryota</taxon>
        <taxon>Metazoa</taxon>
        <taxon>Chordata</taxon>
        <taxon>Craniata</taxon>
        <taxon>Vertebrata</taxon>
        <taxon>Euteleostomi</taxon>
        <taxon>Mammalia</taxon>
        <taxon>Eutheria</taxon>
        <taxon>Euarchontoglires</taxon>
        <taxon>Primates</taxon>
        <taxon>Haplorrhini</taxon>
        <taxon>Catarrhini</taxon>
        <taxon>Cercopithecidae</taxon>
        <taxon>Cercopithecinae</taxon>
        <taxon>Macaca</taxon>
    </lineage>
</organism>
<name>A0A7N9CQ44_MACFA</name>
<dbReference type="InterPro" id="IPR022617">
    <property type="entry name" value="Rad60/SUMO-like_dom"/>
</dbReference>
<dbReference type="Bgee" id="ENSMFAG00000035607">
    <property type="expression patterns" value="Expressed in skeletal muscle tissue and 13 other cell types or tissues"/>
</dbReference>
<dbReference type="PANTHER" id="PTHR10562">
    <property type="entry name" value="SMALL UBIQUITIN-RELATED MODIFIER"/>
    <property type="match status" value="1"/>
</dbReference>
<keyword evidence="4" id="KW-0833">Ubl conjugation pathway</keyword>
<dbReference type="Gene3D" id="3.10.20.90">
    <property type="entry name" value="Phosphatidylinositol 3-kinase Catalytic Subunit, Chain A, domain 1"/>
    <property type="match status" value="1"/>
</dbReference>
<reference evidence="9" key="2">
    <citation type="submission" date="2025-08" db="UniProtKB">
        <authorList>
            <consortium name="Ensembl"/>
        </authorList>
    </citation>
    <scope>IDENTIFICATION</scope>
</reference>
<dbReference type="InterPro" id="IPR029071">
    <property type="entry name" value="Ubiquitin-like_domsf"/>
</dbReference>
<evidence type="ECO:0000256" key="1">
    <source>
        <dbReference type="ARBA" id="ARBA00004322"/>
    </source>
</evidence>
<evidence type="ECO:0000259" key="8">
    <source>
        <dbReference type="SMART" id="SM00213"/>
    </source>
</evidence>
<comment type="subunit">
    <text evidence="5">Interacts with SAE2 and UBE2I. Interacts with ZNF451. Identified in a complex with ZNF451 and UBE2I/UBC9, where one ZNF451 interacts with one UBE2I/UBC9 and two SUMO2 chains, one bound to the UBE2I/UBC9 active site and the other to another region of the same UBE2I/UBC9 molecule. Covalently attached to a number of proteins. Interacts with PELP1. Interacts with USP25; the interaction sumoylates USP25. Interacts with SIMC1, CASP8AP2, RNF111 and SOBP (via SIM domains). Interacts with MTA1. Interacts with HINT1. Interacts with GCNA (via SIM domains); this interaction allows the GCNA recruitment to DPCs sites.</text>
</comment>
<dbReference type="SUPFAM" id="SSF54236">
    <property type="entry name" value="Ubiquitin-like"/>
    <property type="match status" value="1"/>
</dbReference>
<sequence length="358" mass="38142">GDSGARHGRRKAQGELGAGPSPRRAVGSGRGPGSGQSSPLAPSAFPGPPQGRPQLRPRRSAPFSSLPLFLPPAPEEAPPLSPAPGGLRVRAGRELGGQIADARGPTSPERGFLAQPTGAREEGVRARGVSTLRRPRVGCCSLRGGGESPGLGLHLSGVETAGIWGLLPGAAAAGRGFGANQWAADEQEPGCPLAAVLGLGVGGFPWSISHFNGLRDLRGEGQRLFPGCQRTPNPRRPCGFMKLEAQEGVKTENNDHINLKVAGQDGSVVQFKIKRHTPLSKLMKAYCERQGLSMRQIRFRFDGQPINETDTPAQDQLDCLLWQKLFVSFYPLKVPLKISSFGLARWLMRAIIKITKCL</sequence>
<dbReference type="InterPro" id="IPR000626">
    <property type="entry name" value="Ubiquitin-like_dom"/>
</dbReference>
<evidence type="ECO:0000256" key="5">
    <source>
        <dbReference type="ARBA" id="ARBA00065408"/>
    </source>
</evidence>
<dbReference type="GeneTree" id="ENSGT00950000182895"/>
<reference evidence="9 10" key="1">
    <citation type="submission" date="2013-03" db="EMBL/GenBank/DDBJ databases">
        <authorList>
            <person name="Warren W."/>
            <person name="Wilson R.K."/>
        </authorList>
    </citation>
    <scope>NUCLEOTIDE SEQUENCE</scope>
</reference>
<feature type="domain" description="Ubiquitin-like" evidence="8">
    <location>
        <begin position="257"/>
        <end position="326"/>
    </location>
</feature>
<dbReference type="GO" id="GO:0016925">
    <property type="term" value="P:protein sumoylation"/>
    <property type="evidence" value="ECO:0007669"/>
    <property type="project" value="UniProtKB-ARBA"/>
</dbReference>
<proteinExistence type="inferred from homology"/>
<feature type="region of interest" description="Disordered" evidence="7">
    <location>
        <begin position="1"/>
        <end position="127"/>
    </location>
</feature>